<dbReference type="InterPro" id="IPR002941">
    <property type="entry name" value="DNA_methylase_N4/N6"/>
</dbReference>
<sequence>MNQIIQADCLKELADFPPESVDLSVFSPPYDDIRDYKKNWRFDFETLGKELLRVTKEGGVAVVVIGDATRNFAKTLTSFRLAVNWVDQIGWKLFETVIYKRDGNPGAWWNTRFRVDHEYVFMFFKGQKPKTFHKEHLMVPSKHAGKIYTGTDRLTNGGFKVIQPKAVNPMKCRGTVWQYATSNTEGNRLKLQHPATFPDRLAEDLILCFSEPGDVVLDPMCGSGTTCVMARKNYRNFIGIEISEEYCQIARKRLEVEVYPQQERLF</sequence>
<gene>
    <name evidence="5" type="ORF">AC812_00240</name>
</gene>
<dbReference type="InterPro" id="IPR001091">
    <property type="entry name" value="RM_Methyltransferase"/>
</dbReference>
<evidence type="ECO:0000256" key="1">
    <source>
        <dbReference type="ARBA" id="ARBA00022603"/>
    </source>
</evidence>
<evidence type="ECO:0000313" key="5">
    <source>
        <dbReference type="EMBL" id="KPL79311.1"/>
    </source>
</evidence>
<name>A0A0P6XR69_9CHLR</name>
<dbReference type="PANTHER" id="PTHR13370:SF3">
    <property type="entry name" value="TRNA (GUANINE(10)-N2)-METHYLTRANSFERASE HOMOLOG"/>
    <property type="match status" value="1"/>
</dbReference>
<evidence type="ECO:0000259" key="4">
    <source>
        <dbReference type="Pfam" id="PF01555"/>
    </source>
</evidence>
<dbReference type="SUPFAM" id="SSF53335">
    <property type="entry name" value="S-adenosyl-L-methionine-dependent methyltransferases"/>
    <property type="match status" value="1"/>
</dbReference>
<keyword evidence="6" id="KW-1185">Reference proteome</keyword>
<accession>A0A0P6XR69</accession>
<dbReference type="Pfam" id="PF01555">
    <property type="entry name" value="N6_N4_Mtase"/>
    <property type="match status" value="1"/>
</dbReference>
<keyword evidence="1 5" id="KW-0489">Methyltransferase</keyword>
<dbReference type="EMBL" id="LGHJ01000001">
    <property type="protein sequence ID" value="KPL79311.1"/>
    <property type="molecule type" value="Genomic_DNA"/>
</dbReference>
<protein>
    <recommendedName>
        <fullName evidence="3">Methyltransferase</fullName>
        <ecNumber evidence="3">2.1.1.-</ecNumber>
    </recommendedName>
</protein>
<proteinExistence type="inferred from homology"/>
<dbReference type="GO" id="GO:0003677">
    <property type="term" value="F:DNA binding"/>
    <property type="evidence" value="ECO:0007669"/>
    <property type="project" value="InterPro"/>
</dbReference>
<comment type="similarity">
    <text evidence="3">Belongs to the N(4)/N(6)-methyltransferase family.</text>
</comment>
<dbReference type="Gene3D" id="3.40.50.150">
    <property type="entry name" value="Vaccinia Virus protein VP39"/>
    <property type="match status" value="1"/>
</dbReference>
<dbReference type="PRINTS" id="PR00508">
    <property type="entry name" value="S21N4MTFRASE"/>
</dbReference>
<evidence type="ECO:0000256" key="2">
    <source>
        <dbReference type="ARBA" id="ARBA00022679"/>
    </source>
</evidence>
<evidence type="ECO:0000256" key="3">
    <source>
        <dbReference type="RuleBase" id="RU362026"/>
    </source>
</evidence>
<dbReference type="STRING" id="360411.AC812_00240"/>
<evidence type="ECO:0000313" key="6">
    <source>
        <dbReference type="Proteomes" id="UP000050514"/>
    </source>
</evidence>
<organism evidence="5 6">
    <name type="scientific">Bellilinea caldifistulae</name>
    <dbReference type="NCBI Taxonomy" id="360411"/>
    <lineage>
        <taxon>Bacteria</taxon>
        <taxon>Bacillati</taxon>
        <taxon>Chloroflexota</taxon>
        <taxon>Anaerolineae</taxon>
        <taxon>Anaerolineales</taxon>
        <taxon>Anaerolineaceae</taxon>
        <taxon>Bellilinea</taxon>
    </lineage>
</organism>
<keyword evidence="2" id="KW-0808">Transferase</keyword>
<feature type="domain" description="DNA methylase N-4/N-6" evidence="4">
    <location>
        <begin position="21"/>
        <end position="251"/>
    </location>
</feature>
<dbReference type="InterPro" id="IPR029063">
    <property type="entry name" value="SAM-dependent_MTases_sf"/>
</dbReference>
<dbReference type="AlphaFoldDB" id="A0A0P6XR69"/>
<dbReference type="EC" id="2.1.1.-" evidence="3"/>
<reference evidence="5 6" key="1">
    <citation type="submission" date="2015-07" db="EMBL/GenBank/DDBJ databases">
        <title>Draft genome of Bellilinea caldifistulae DSM 17877.</title>
        <authorList>
            <person name="Hemp J."/>
            <person name="Ward L.M."/>
            <person name="Pace L.A."/>
            <person name="Fischer W.W."/>
        </authorList>
    </citation>
    <scope>NUCLEOTIDE SEQUENCE [LARGE SCALE GENOMIC DNA]</scope>
    <source>
        <strain evidence="5 6">GOMI-1</strain>
    </source>
</reference>
<comment type="caution">
    <text evidence="5">The sequence shown here is derived from an EMBL/GenBank/DDBJ whole genome shotgun (WGS) entry which is preliminary data.</text>
</comment>
<dbReference type="CDD" id="cd02440">
    <property type="entry name" value="AdoMet_MTases"/>
    <property type="match status" value="1"/>
</dbReference>
<dbReference type="GO" id="GO:0032259">
    <property type="term" value="P:methylation"/>
    <property type="evidence" value="ECO:0007669"/>
    <property type="project" value="UniProtKB-KW"/>
</dbReference>
<dbReference type="GO" id="GO:0009007">
    <property type="term" value="F:site-specific DNA-methyltransferase (adenine-specific) activity"/>
    <property type="evidence" value="ECO:0007669"/>
    <property type="project" value="TreeGrafter"/>
</dbReference>
<dbReference type="GO" id="GO:0005737">
    <property type="term" value="C:cytoplasm"/>
    <property type="evidence" value="ECO:0007669"/>
    <property type="project" value="TreeGrafter"/>
</dbReference>
<dbReference type="Proteomes" id="UP000050514">
    <property type="component" value="Unassembled WGS sequence"/>
</dbReference>
<dbReference type="GO" id="GO:0008170">
    <property type="term" value="F:N-methyltransferase activity"/>
    <property type="evidence" value="ECO:0007669"/>
    <property type="project" value="InterPro"/>
</dbReference>
<dbReference type="PANTHER" id="PTHR13370">
    <property type="entry name" value="RNA METHYLASE-RELATED"/>
    <property type="match status" value="1"/>
</dbReference>